<dbReference type="PANTHER" id="PTHR43687:SF6">
    <property type="entry name" value="L-ASPARTATE SEMIALDEHYDE SULFURTRANSFERASE IRON-SULFUR SUBUNIT"/>
    <property type="match status" value="1"/>
</dbReference>
<keyword evidence="1" id="KW-0813">Transport</keyword>
<name>A0A147JTS7_HADYE</name>
<dbReference type="PROSITE" id="PS51379">
    <property type="entry name" value="4FE4S_FER_2"/>
    <property type="match status" value="2"/>
</dbReference>
<dbReference type="PANTHER" id="PTHR43687">
    <property type="entry name" value="ADENYLYLSULFATE REDUCTASE, BETA SUBUNIT"/>
    <property type="match status" value="1"/>
</dbReference>
<feature type="domain" description="4Fe-4S ferredoxin-type" evidence="8">
    <location>
        <begin position="46"/>
        <end position="73"/>
    </location>
</feature>
<dbReference type="InterPro" id="IPR050572">
    <property type="entry name" value="Fe-S_Ferredoxin"/>
</dbReference>
<evidence type="ECO:0000256" key="4">
    <source>
        <dbReference type="ARBA" id="ARBA00022737"/>
    </source>
</evidence>
<comment type="caution">
    <text evidence="9">The sequence shown here is derived from an EMBL/GenBank/DDBJ whole genome shotgun (WGS) entry which is preliminary data.</text>
</comment>
<dbReference type="InterPro" id="IPR017896">
    <property type="entry name" value="4Fe4S_Fe-S-bd"/>
</dbReference>
<dbReference type="GO" id="GO:0051539">
    <property type="term" value="F:4 iron, 4 sulfur cluster binding"/>
    <property type="evidence" value="ECO:0007669"/>
    <property type="project" value="UniProtKB-KW"/>
</dbReference>
<evidence type="ECO:0000256" key="2">
    <source>
        <dbReference type="ARBA" id="ARBA00022485"/>
    </source>
</evidence>
<dbReference type="SUPFAM" id="SSF54862">
    <property type="entry name" value="4Fe-4S ferredoxins"/>
    <property type="match status" value="1"/>
</dbReference>
<dbReference type="GO" id="GO:0046872">
    <property type="term" value="F:metal ion binding"/>
    <property type="evidence" value="ECO:0007669"/>
    <property type="project" value="UniProtKB-KW"/>
</dbReference>
<keyword evidence="6" id="KW-0408">Iron</keyword>
<dbReference type="AlphaFoldDB" id="A0A147JTS7"/>
<evidence type="ECO:0000313" key="10">
    <source>
        <dbReference type="Proteomes" id="UP000074294"/>
    </source>
</evidence>
<evidence type="ECO:0000256" key="1">
    <source>
        <dbReference type="ARBA" id="ARBA00022448"/>
    </source>
</evidence>
<organism evidence="9 10">
    <name type="scientific">Hadarchaeum yellowstonense</name>
    <dbReference type="NCBI Taxonomy" id="1776334"/>
    <lineage>
        <taxon>Archaea</taxon>
        <taxon>Methanobacteriati</taxon>
        <taxon>Candidatus Hadarchaeota</taxon>
        <taxon>Candidatus Hadarchaeia</taxon>
        <taxon>Candidatus Hadarchaeales</taxon>
        <taxon>Candidatus Hadarchaeaceae</taxon>
        <taxon>Candidatus Hadarchaeum</taxon>
    </lineage>
</organism>
<keyword evidence="3" id="KW-0479">Metal-binding</keyword>
<proteinExistence type="predicted"/>
<protein>
    <recommendedName>
        <fullName evidence="8">4Fe-4S ferredoxin-type domain-containing protein</fullName>
    </recommendedName>
</protein>
<dbReference type="Pfam" id="PF12838">
    <property type="entry name" value="Fer4_7"/>
    <property type="match status" value="1"/>
</dbReference>
<keyword evidence="7" id="KW-0411">Iron-sulfur</keyword>
<dbReference type="EMBL" id="LQMQ01000054">
    <property type="protein sequence ID" value="KUO39854.1"/>
    <property type="molecule type" value="Genomic_DNA"/>
</dbReference>
<dbReference type="STRING" id="1776334.APZ16_04760"/>
<feature type="domain" description="4Fe-4S ferredoxin-type" evidence="8">
    <location>
        <begin position="16"/>
        <end position="45"/>
    </location>
</feature>
<dbReference type="PROSITE" id="PS00198">
    <property type="entry name" value="4FE4S_FER_1"/>
    <property type="match status" value="1"/>
</dbReference>
<keyword evidence="5" id="KW-0249">Electron transport</keyword>
<keyword evidence="4" id="KW-0677">Repeat</keyword>
<accession>A0A147JTS7</accession>
<keyword evidence="2" id="KW-0004">4Fe-4S</keyword>
<dbReference type="Gene3D" id="3.30.70.20">
    <property type="match status" value="1"/>
</dbReference>
<evidence type="ECO:0000256" key="5">
    <source>
        <dbReference type="ARBA" id="ARBA00022982"/>
    </source>
</evidence>
<dbReference type="Proteomes" id="UP000074294">
    <property type="component" value="Unassembled WGS sequence"/>
</dbReference>
<evidence type="ECO:0000256" key="3">
    <source>
        <dbReference type="ARBA" id="ARBA00022723"/>
    </source>
</evidence>
<dbReference type="InterPro" id="IPR017900">
    <property type="entry name" value="4Fe4S_Fe_S_CS"/>
</dbReference>
<dbReference type="GO" id="GO:0016491">
    <property type="term" value="F:oxidoreductase activity"/>
    <property type="evidence" value="ECO:0007669"/>
    <property type="project" value="UniProtKB-ARBA"/>
</dbReference>
<evidence type="ECO:0000313" key="9">
    <source>
        <dbReference type="EMBL" id="KUO39854.1"/>
    </source>
</evidence>
<reference evidence="9 10" key="1">
    <citation type="journal article" date="2016" name="Nat. Microbiol.">
        <title>Genomic inference of the metabolism of cosmopolitan subsurface Archaea, Hadesarchaea.</title>
        <authorList>
            <person name="Baker B.J."/>
            <person name="Saw J.H."/>
            <person name="Lind A.E."/>
            <person name="Lazar C.S."/>
            <person name="Hinrichs K.-U."/>
            <person name="Teske A.P."/>
            <person name="Ettema T.J."/>
        </authorList>
    </citation>
    <scope>NUCLEOTIDE SEQUENCE [LARGE SCALE GENOMIC DNA]</scope>
</reference>
<sequence length="73" mass="7602">MFGFFILKTPKGGVVLPPVVDLKKCTGAGVCAEVCPANVIEIQNGKAVVVRPEDCIECRACEASCPNGAIKVP</sequence>
<gene>
    <name evidence="9" type="ORF">APZ16_04760</name>
</gene>
<evidence type="ECO:0000256" key="6">
    <source>
        <dbReference type="ARBA" id="ARBA00023004"/>
    </source>
</evidence>
<evidence type="ECO:0000256" key="7">
    <source>
        <dbReference type="ARBA" id="ARBA00023014"/>
    </source>
</evidence>
<evidence type="ECO:0000259" key="8">
    <source>
        <dbReference type="PROSITE" id="PS51379"/>
    </source>
</evidence>